<dbReference type="GO" id="GO:0008270">
    <property type="term" value="F:zinc ion binding"/>
    <property type="evidence" value="ECO:0007669"/>
    <property type="project" value="InterPro"/>
</dbReference>
<keyword evidence="6" id="KW-0539">Nucleus</keyword>
<evidence type="ECO:0000313" key="9">
    <source>
        <dbReference type="EMBL" id="KFX42367.1"/>
    </source>
</evidence>
<evidence type="ECO:0000256" key="5">
    <source>
        <dbReference type="ARBA" id="ARBA00023163"/>
    </source>
</evidence>
<dbReference type="PANTHER" id="PTHR31313">
    <property type="entry name" value="TY1 ENHANCER ACTIVATOR"/>
    <property type="match status" value="1"/>
</dbReference>
<sequence length="596" mass="67172">MSVEAWNQDLRKLQKRGPPKGYVNTLEQRLASLESLVAELREGQAEADPIPTDNTTLVASAIDSNYNNKRNLQEDDTVDDIKPQQRQISLPGKSHSRTSDSNSERSTVLGYLSVDENMTMRYHGPTSGLHLMTASRVFVSPFWHFSNPGFWPRSKRTTFRTEDEIVSAADAILGGILPPIPMQDKLLDKDRRGMPRQGRSAFDQLERRIPQVLLLSMFALSARFVDNCESREDSDPGDEYAIKAETLLAQHKQSSINCCLALIMMAYREIGTGGSISWIYVGKAIRMAQDLGLHRDPSIWKKTQCFRNMSSVEMQIRRLIWWGAFVLDRYISAWQGRPCAIHDDDFDTQLPDDTLHENRDHSLSCFIQVIKLSILQGRIHKAFYSVGAKEPKWATLNELENDLDEWEAGIPDFLAIKQGVKLPVPVIVMHTQFWNCKVLLHRPFIVTTPNETQSNNPSLLAATSAAVAIANLLEHFTSSYNPTFAPPFFNYYCFTAIIMHLFNRATYPMKSIWSSAARTLHIIEGVDHEVENTLPDYYNFYASAAAPTAATTAMVDAEQQQGAVQGDEPAVLGFSLSSWPSPIVEPDWLSLEAWRG</sequence>
<dbReference type="InterPro" id="IPR051615">
    <property type="entry name" value="Transcr_Regulatory_Elem"/>
</dbReference>
<dbReference type="GO" id="GO:0003677">
    <property type="term" value="F:DNA binding"/>
    <property type="evidence" value="ECO:0007669"/>
    <property type="project" value="UniProtKB-KW"/>
</dbReference>
<evidence type="ECO:0000256" key="4">
    <source>
        <dbReference type="ARBA" id="ARBA00023125"/>
    </source>
</evidence>
<reference key="1">
    <citation type="journal article" date="2014" name="PLoS Genet.">
        <title>Signature Gene Expression Reveals Novel Clues to the Molecular Mechanisms of Dimorphic Transition in Penicillium marneffei.</title>
        <authorList>
            <person name="Yang E."/>
            <person name="Wang G."/>
            <person name="Cai J."/>
            <person name="Woo P.C."/>
            <person name="Lau S.K."/>
            <person name="Yuen K.-Y."/>
            <person name="Chow W.-N."/>
            <person name="Lin X."/>
        </authorList>
    </citation>
    <scope>NUCLEOTIDE SEQUENCE [LARGE SCALE GENOMIC DNA]</scope>
    <source>
        <strain>PM1</strain>
    </source>
</reference>
<dbReference type="EMBL" id="JPOX01000045">
    <property type="protein sequence ID" value="KFX42367.1"/>
    <property type="molecule type" value="Genomic_DNA"/>
</dbReference>
<keyword evidence="2" id="KW-0862">Zinc</keyword>
<keyword evidence="4" id="KW-0238">DNA-binding</keyword>
<accession>A0A093UQ04</accession>
<dbReference type="GO" id="GO:0006351">
    <property type="term" value="P:DNA-templated transcription"/>
    <property type="evidence" value="ECO:0007669"/>
    <property type="project" value="InterPro"/>
</dbReference>
<dbReference type="AlphaFoldDB" id="A0A093UQ04"/>
<dbReference type="CDD" id="cd12148">
    <property type="entry name" value="fungal_TF_MHR"/>
    <property type="match status" value="1"/>
</dbReference>
<comment type="caution">
    <text evidence="9">The sequence shown here is derived from an EMBL/GenBank/DDBJ whole genome shotgun (WGS) entry which is preliminary data.</text>
</comment>
<evidence type="ECO:0000256" key="3">
    <source>
        <dbReference type="ARBA" id="ARBA00023015"/>
    </source>
</evidence>
<keyword evidence="3" id="KW-0805">Transcription regulation</keyword>
<name>A0A093UQ04_TALMA</name>
<evidence type="ECO:0000256" key="7">
    <source>
        <dbReference type="SAM" id="MobiDB-lite"/>
    </source>
</evidence>
<evidence type="ECO:0000256" key="1">
    <source>
        <dbReference type="ARBA" id="ARBA00022723"/>
    </source>
</evidence>
<reference evidence="9" key="2">
    <citation type="journal article" date="2014" name="PLoS Genet.">
        <title>Signature gene expression reveals novel clues to the molecular mechanisms of dimorphic transition in Penicillium marneffei.</title>
        <authorList>
            <person name="Yang E."/>
            <person name="Wang G."/>
            <person name="Cai J."/>
            <person name="Woo P.C."/>
            <person name="Lau S.K."/>
            <person name="Yuen K.-Y."/>
            <person name="Chow W.-N."/>
            <person name="Lin X."/>
        </authorList>
    </citation>
    <scope>NUCLEOTIDE SEQUENCE</scope>
    <source>
        <strain evidence="9">PM1</strain>
    </source>
</reference>
<dbReference type="Pfam" id="PF04082">
    <property type="entry name" value="Fungal_trans"/>
    <property type="match status" value="1"/>
</dbReference>
<dbReference type="HOGENOM" id="CLU_399062_0_0_1"/>
<feature type="domain" description="Xylanolytic transcriptional activator regulatory" evidence="8">
    <location>
        <begin position="277"/>
        <end position="357"/>
    </location>
</feature>
<evidence type="ECO:0000259" key="8">
    <source>
        <dbReference type="SMART" id="SM00906"/>
    </source>
</evidence>
<proteinExistence type="predicted"/>
<dbReference type="PANTHER" id="PTHR31313:SF78">
    <property type="entry name" value="TRANSCRIPTION FACTOR DOMAIN-CONTAINING PROTEIN"/>
    <property type="match status" value="1"/>
</dbReference>
<keyword evidence="5" id="KW-0804">Transcription</keyword>
<evidence type="ECO:0000256" key="2">
    <source>
        <dbReference type="ARBA" id="ARBA00022833"/>
    </source>
</evidence>
<keyword evidence="1" id="KW-0479">Metal-binding</keyword>
<dbReference type="SMART" id="SM00906">
    <property type="entry name" value="Fungal_trans"/>
    <property type="match status" value="1"/>
</dbReference>
<dbReference type="InterPro" id="IPR007219">
    <property type="entry name" value="XnlR_reg_dom"/>
</dbReference>
<protein>
    <submittedName>
        <fullName evidence="9">Nitrogen assimilation transcription factor nirA</fullName>
    </submittedName>
</protein>
<gene>
    <name evidence="9" type="ORF">GQ26_0450210</name>
</gene>
<organism evidence="9">
    <name type="scientific">Talaromyces marneffei PM1</name>
    <dbReference type="NCBI Taxonomy" id="1077442"/>
    <lineage>
        <taxon>Eukaryota</taxon>
        <taxon>Fungi</taxon>
        <taxon>Dikarya</taxon>
        <taxon>Ascomycota</taxon>
        <taxon>Pezizomycotina</taxon>
        <taxon>Eurotiomycetes</taxon>
        <taxon>Eurotiomycetidae</taxon>
        <taxon>Eurotiales</taxon>
        <taxon>Trichocomaceae</taxon>
        <taxon>Talaromyces</taxon>
        <taxon>Talaromyces sect. Talaromyces</taxon>
    </lineage>
</organism>
<evidence type="ECO:0000256" key="6">
    <source>
        <dbReference type="ARBA" id="ARBA00023242"/>
    </source>
</evidence>
<feature type="region of interest" description="Disordered" evidence="7">
    <location>
        <begin position="84"/>
        <end position="106"/>
    </location>
</feature>
<dbReference type="eggNOG" id="ENOG502QWDT">
    <property type="taxonomic scope" value="Eukaryota"/>
</dbReference>